<dbReference type="GO" id="GO:0036149">
    <property type="term" value="P:phosphatidylinositol acyl-chain remodeling"/>
    <property type="evidence" value="ECO:0007669"/>
    <property type="project" value="TreeGrafter"/>
</dbReference>
<dbReference type="CDD" id="cd07990">
    <property type="entry name" value="LPLAT_LCLAT1-like"/>
    <property type="match status" value="1"/>
</dbReference>
<keyword evidence="1" id="KW-0472">Membrane</keyword>
<dbReference type="AlphaFoldDB" id="A0A3M7P110"/>
<keyword evidence="1" id="KW-1133">Transmembrane helix</keyword>
<feature type="domain" description="Phospholipid/glycerol acyltransferase" evidence="2">
    <location>
        <begin position="86"/>
        <end position="208"/>
    </location>
</feature>
<evidence type="ECO:0000313" key="3">
    <source>
        <dbReference type="EMBL" id="RMZ92838.1"/>
    </source>
</evidence>
<evidence type="ECO:0000313" key="4">
    <source>
        <dbReference type="Proteomes" id="UP000276133"/>
    </source>
</evidence>
<protein>
    <submittedName>
        <fullName evidence="3">Lysocardiolipin acyltransferase 1</fullName>
    </submittedName>
</protein>
<keyword evidence="1" id="KW-0812">Transmembrane</keyword>
<keyword evidence="3" id="KW-0808">Transferase</keyword>
<name>A0A3M7P110_BRAPC</name>
<accession>A0A3M7P110</accession>
<dbReference type="GO" id="GO:0005783">
    <property type="term" value="C:endoplasmic reticulum"/>
    <property type="evidence" value="ECO:0007669"/>
    <property type="project" value="TreeGrafter"/>
</dbReference>
<dbReference type="GO" id="GO:0016746">
    <property type="term" value="F:acyltransferase activity"/>
    <property type="evidence" value="ECO:0007669"/>
    <property type="project" value="UniProtKB-KW"/>
</dbReference>
<gene>
    <name evidence="3" type="ORF">BpHYR1_028841</name>
</gene>
<sequence>MAIKGVKLKYLLVILMLYVTSTIGTLYMLFPYTILLFFNRKLFHKLCDFSLRIWFGFAVYLLEEFCNIKIFMHVSKINNYESRKSSIVVMNHRTRLDWLFYFCILYRLKALSQIKIILKDSLKRIPGPAWAMQTALFIFIKRKWTEDQNIFNKFIDYYNKIEKKFMILIFPEGTNMSRDSIEKSNKFADEKNLPRYEYVIHPRVTGFNYIFNRMYANEQIDCIHDVTVGYRGGKMPERETDFLAGNMPNEIHFFIDKFSCEKIFEDKNEKTNGEILEEWICDRWQKKEEFLKKFYQQEQIGQNYETKDDLVNKFYLTMYPIFWLLIEELDPSSSK</sequence>
<comment type="caution">
    <text evidence="3">The sequence shown here is derived from an EMBL/GenBank/DDBJ whole genome shotgun (WGS) entry which is preliminary data.</text>
</comment>
<evidence type="ECO:0000256" key="1">
    <source>
        <dbReference type="SAM" id="Phobius"/>
    </source>
</evidence>
<dbReference type="PANTHER" id="PTHR10983">
    <property type="entry name" value="1-ACYLGLYCEROL-3-PHOSPHATE ACYLTRANSFERASE-RELATED"/>
    <property type="match status" value="1"/>
</dbReference>
<keyword evidence="3" id="KW-0012">Acyltransferase</keyword>
<organism evidence="3 4">
    <name type="scientific">Brachionus plicatilis</name>
    <name type="common">Marine rotifer</name>
    <name type="synonym">Brachionus muelleri</name>
    <dbReference type="NCBI Taxonomy" id="10195"/>
    <lineage>
        <taxon>Eukaryota</taxon>
        <taxon>Metazoa</taxon>
        <taxon>Spiralia</taxon>
        <taxon>Gnathifera</taxon>
        <taxon>Rotifera</taxon>
        <taxon>Eurotatoria</taxon>
        <taxon>Monogononta</taxon>
        <taxon>Pseudotrocha</taxon>
        <taxon>Ploima</taxon>
        <taxon>Brachionidae</taxon>
        <taxon>Brachionus</taxon>
    </lineage>
</organism>
<dbReference type="PANTHER" id="PTHR10983:SF16">
    <property type="entry name" value="LYSOCARDIOLIPIN ACYLTRANSFERASE 1"/>
    <property type="match status" value="1"/>
</dbReference>
<keyword evidence="4" id="KW-1185">Reference proteome</keyword>
<dbReference type="SUPFAM" id="SSF69593">
    <property type="entry name" value="Glycerol-3-phosphate (1)-acyltransferase"/>
    <property type="match status" value="1"/>
</dbReference>
<dbReference type="Pfam" id="PF01553">
    <property type="entry name" value="Acyltransferase"/>
    <property type="match status" value="1"/>
</dbReference>
<dbReference type="STRING" id="10195.A0A3M7P110"/>
<proteinExistence type="predicted"/>
<evidence type="ECO:0000259" key="2">
    <source>
        <dbReference type="SMART" id="SM00563"/>
    </source>
</evidence>
<dbReference type="Proteomes" id="UP000276133">
    <property type="component" value="Unassembled WGS sequence"/>
</dbReference>
<dbReference type="SMART" id="SM00563">
    <property type="entry name" value="PlsC"/>
    <property type="match status" value="1"/>
</dbReference>
<feature type="transmembrane region" description="Helical" evidence="1">
    <location>
        <begin position="12"/>
        <end position="30"/>
    </location>
</feature>
<dbReference type="EMBL" id="REGN01014270">
    <property type="protein sequence ID" value="RMZ92838.1"/>
    <property type="molecule type" value="Genomic_DNA"/>
</dbReference>
<dbReference type="OrthoDB" id="186786at2759"/>
<reference evidence="3 4" key="1">
    <citation type="journal article" date="2018" name="Sci. Rep.">
        <title>Genomic signatures of local adaptation to the degree of environmental predictability in rotifers.</title>
        <authorList>
            <person name="Franch-Gras L."/>
            <person name="Hahn C."/>
            <person name="Garcia-Roger E.M."/>
            <person name="Carmona M.J."/>
            <person name="Serra M."/>
            <person name="Gomez A."/>
        </authorList>
    </citation>
    <scope>NUCLEOTIDE SEQUENCE [LARGE SCALE GENOMIC DNA]</scope>
    <source>
        <strain evidence="3">HYR1</strain>
    </source>
</reference>
<dbReference type="InterPro" id="IPR002123">
    <property type="entry name" value="Plipid/glycerol_acylTrfase"/>
</dbReference>